<keyword evidence="1" id="KW-0413">Isomerase</keyword>
<dbReference type="OrthoDB" id="8527419at2"/>
<dbReference type="GO" id="GO:0016853">
    <property type="term" value="F:isomerase activity"/>
    <property type="evidence" value="ECO:0007669"/>
    <property type="project" value="UniProtKB-KW"/>
</dbReference>
<proteinExistence type="predicted"/>
<dbReference type="AlphaFoldDB" id="A0A1G8QC05"/>
<dbReference type="EMBL" id="FNEM01000004">
    <property type="protein sequence ID" value="SDJ01630.1"/>
    <property type="molecule type" value="Genomic_DNA"/>
</dbReference>
<sequence length="165" mass="19013">MIRFSLIPLLLWVGFHPASALDRIGESTFSVLFWDIYTAQLFNQDGRYQGLNGPLRLSLTYHRQIDANDLLEATESQWQRMGYQDAASRQWLQQMGLCFPDVDTGHTLSFYLAEDSSARLDWNGQRRCDFDRSEGNRQFLAIWLSQDSADPDFTRQLTGEPGDQP</sequence>
<organism evidence="1 2">
    <name type="scientific">Ferrimonas sediminum</name>
    <dbReference type="NCBI Taxonomy" id="718193"/>
    <lineage>
        <taxon>Bacteria</taxon>
        <taxon>Pseudomonadati</taxon>
        <taxon>Pseudomonadota</taxon>
        <taxon>Gammaproteobacteria</taxon>
        <taxon>Alteromonadales</taxon>
        <taxon>Ferrimonadaceae</taxon>
        <taxon>Ferrimonas</taxon>
    </lineage>
</organism>
<protein>
    <submittedName>
        <fullName evidence="1">Chalcone isomerase-like</fullName>
    </submittedName>
</protein>
<name>A0A1G8QC05_9GAMM</name>
<dbReference type="Proteomes" id="UP000199527">
    <property type="component" value="Unassembled WGS sequence"/>
</dbReference>
<evidence type="ECO:0000313" key="1">
    <source>
        <dbReference type="EMBL" id="SDJ01630.1"/>
    </source>
</evidence>
<gene>
    <name evidence="1" type="ORF">SAMN04488540_104235</name>
</gene>
<keyword evidence="2" id="KW-1185">Reference proteome</keyword>
<reference evidence="2" key="1">
    <citation type="submission" date="2016-10" db="EMBL/GenBank/DDBJ databases">
        <authorList>
            <person name="Varghese N."/>
            <person name="Submissions S."/>
        </authorList>
    </citation>
    <scope>NUCLEOTIDE SEQUENCE [LARGE SCALE GENOMIC DNA]</scope>
    <source>
        <strain evidence="2">DSM 23317</strain>
    </source>
</reference>
<dbReference type="RefSeq" id="WP_090364096.1">
    <property type="nucleotide sequence ID" value="NZ_FNEM01000004.1"/>
</dbReference>
<accession>A0A1G8QC05</accession>
<evidence type="ECO:0000313" key="2">
    <source>
        <dbReference type="Proteomes" id="UP000199527"/>
    </source>
</evidence>